<dbReference type="Pfam" id="PF13370">
    <property type="entry name" value="Fer4_13"/>
    <property type="match status" value="1"/>
</dbReference>
<keyword evidence="11" id="KW-1185">Reference proteome</keyword>
<keyword evidence="5 8" id="KW-0408">Iron</keyword>
<evidence type="ECO:0000256" key="4">
    <source>
        <dbReference type="ARBA" id="ARBA00022982"/>
    </source>
</evidence>
<dbReference type="PROSITE" id="PS51379">
    <property type="entry name" value="4FE4S_FER_2"/>
    <property type="match status" value="1"/>
</dbReference>
<dbReference type="PANTHER" id="PTHR36923:SF3">
    <property type="entry name" value="FERREDOXIN"/>
    <property type="match status" value="1"/>
</dbReference>
<dbReference type="InterPro" id="IPR051269">
    <property type="entry name" value="Fe-S_cluster_ET"/>
</dbReference>
<evidence type="ECO:0000256" key="5">
    <source>
        <dbReference type="ARBA" id="ARBA00023004"/>
    </source>
</evidence>
<reference evidence="10" key="1">
    <citation type="submission" date="2021-01" db="EMBL/GenBank/DDBJ databases">
        <title>Whole genome shotgun sequence of Actinocatenispora rupis NBRC 107355.</title>
        <authorList>
            <person name="Komaki H."/>
            <person name="Tamura T."/>
        </authorList>
    </citation>
    <scope>NUCLEOTIDE SEQUENCE</scope>
    <source>
        <strain evidence="10">NBRC 107355</strain>
    </source>
</reference>
<organism evidence="10 11">
    <name type="scientific">Actinocatenispora rupis</name>
    <dbReference type="NCBI Taxonomy" id="519421"/>
    <lineage>
        <taxon>Bacteria</taxon>
        <taxon>Bacillati</taxon>
        <taxon>Actinomycetota</taxon>
        <taxon>Actinomycetes</taxon>
        <taxon>Micromonosporales</taxon>
        <taxon>Micromonosporaceae</taxon>
        <taxon>Actinocatenispora</taxon>
    </lineage>
</organism>
<keyword evidence="6 8" id="KW-0411">Iron-sulfur</keyword>
<comment type="caution">
    <text evidence="10">The sequence shown here is derived from an EMBL/GenBank/DDBJ whole genome shotgun (WGS) entry which is preliminary data.</text>
</comment>
<protein>
    <recommendedName>
        <fullName evidence="8">Ferredoxin</fullName>
    </recommendedName>
</protein>
<keyword evidence="7" id="KW-0003">3Fe-4S</keyword>
<accession>A0A8J3J8L8</accession>
<comment type="cofactor">
    <cofactor evidence="1">
        <name>[3Fe-4S] cluster</name>
        <dbReference type="ChEBI" id="CHEBI:21137"/>
    </cofactor>
</comment>
<comment type="function">
    <text evidence="8">Ferredoxins are iron-sulfur proteins that transfer electrons in a wide variety of metabolic reactions.</text>
</comment>
<keyword evidence="2 8" id="KW-0813">Transport</keyword>
<evidence type="ECO:0000313" key="11">
    <source>
        <dbReference type="Proteomes" id="UP000612808"/>
    </source>
</evidence>
<proteinExistence type="predicted"/>
<evidence type="ECO:0000259" key="9">
    <source>
        <dbReference type="PROSITE" id="PS51379"/>
    </source>
</evidence>
<dbReference type="GO" id="GO:0009055">
    <property type="term" value="F:electron transfer activity"/>
    <property type="evidence" value="ECO:0007669"/>
    <property type="project" value="UniProtKB-UniRule"/>
</dbReference>
<sequence>MRVTVDVDRCCASGQCVEAAPDVFDQDDDTGLVVLRAERPTAAQLPGVRRAVAVCPTGCLGLADR</sequence>
<evidence type="ECO:0000313" key="10">
    <source>
        <dbReference type="EMBL" id="GID12144.1"/>
    </source>
</evidence>
<dbReference type="PRINTS" id="PR00352">
    <property type="entry name" value="3FE4SFRDOXIN"/>
</dbReference>
<dbReference type="Proteomes" id="UP000612808">
    <property type="component" value="Unassembled WGS sequence"/>
</dbReference>
<name>A0A8J3J8L8_9ACTN</name>
<dbReference type="GO" id="GO:0005506">
    <property type="term" value="F:iron ion binding"/>
    <property type="evidence" value="ECO:0007669"/>
    <property type="project" value="UniProtKB-UniRule"/>
</dbReference>
<dbReference type="EMBL" id="BOMB01000017">
    <property type="protein sequence ID" value="GID12144.1"/>
    <property type="molecule type" value="Genomic_DNA"/>
</dbReference>
<dbReference type="InterPro" id="IPR001080">
    <property type="entry name" value="3Fe4S_ferredoxin"/>
</dbReference>
<evidence type="ECO:0000256" key="2">
    <source>
        <dbReference type="ARBA" id="ARBA00022448"/>
    </source>
</evidence>
<dbReference type="PANTHER" id="PTHR36923">
    <property type="entry name" value="FERREDOXIN"/>
    <property type="match status" value="1"/>
</dbReference>
<dbReference type="InterPro" id="IPR017896">
    <property type="entry name" value="4Fe4S_Fe-S-bd"/>
</dbReference>
<feature type="domain" description="4Fe-4S ferredoxin-type" evidence="9">
    <location>
        <begin position="1"/>
        <end position="29"/>
    </location>
</feature>
<keyword evidence="4 8" id="KW-0249">Electron transport</keyword>
<gene>
    <name evidence="10" type="ORF">Aru02nite_30330</name>
</gene>
<evidence type="ECO:0000256" key="6">
    <source>
        <dbReference type="ARBA" id="ARBA00023014"/>
    </source>
</evidence>
<dbReference type="RefSeq" id="WP_203658142.1">
    <property type="nucleotide sequence ID" value="NZ_BAAAZM010000009.1"/>
</dbReference>
<evidence type="ECO:0000256" key="8">
    <source>
        <dbReference type="RuleBase" id="RU368020"/>
    </source>
</evidence>
<evidence type="ECO:0000256" key="3">
    <source>
        <dbReference type="ARBA" id="ARBA00022723"/>
    </source>
</evidence>
<dbReference type="Gene3D" id="3.30.70.20">
    <property type="match status" value="1"/>
</dbReference>
<dbReference type="GO" id="GO:0051538">
    <property type="term" value="F:3 iron, 4 sulfur cluster binding"/>
    <property type="evidence" value="ECO:0007669"/>
    <property type="project" value="UniProtKB-KW"/>
</dbReference>
<evidence type="ECO:0000256" key="1">
    <source>
        <dbReference type="ARBA" id="ARBA00001927"/>
    </source>
</evidence>
<dbReference type="AlphaFoldDB" id="A0A8J3J8L8"/>
<dbReference type="SUPFAM" id="SSF54862">
    <property type="entry name" value="4Fe-4S ferredoxins"/>
    <property type="match status" value="1"/>
</dbReference>
<keyword evidence="3 8" id="KW-0479">Metal-binding</keyword>
<evidence type="ECO:0000256" key="7">
    <source>
        <dbReference type="ARBA" id="ARBA00023291"/>
    </source>
</evidence>